<dbReference type="InterPro" id="IPR036864">
    <property type="entry name" value="Zn2-C6_fun-type_DNA-bd_sf"/>
</dbReference>
<keyword evidence="1" id="KW-0539">Nucleus</keyword>
<evidence type="ECO:0000313" key="3">
    <source>
        <dbReference type="EMBL" id="ORX96166.1"/>
    </source>
</evidence>
<organism evidence="3 4">
    <name type="scientific">Clohesyomyces aquaticus</name>
    <dbReference type="NCBI Taxonomy" id="1231657"/>
    <lineage>
        <taxon>Eukaryota</taxon>
        <taxon>Fungi</taxon>
        <taxon>Dikarya</taxon>
        <taxon>Ascomycota</taxon>
        <taxon>Pezizomycotina</taxon>
        <taxon>Dothideomycetes</taxon>
        <taxon>Pleosporomycetidae</taxon>
        <taxon>Pleosporales</taxon>
        <taxon>Lindgomycetaceae</taxon>
        <taxon>Clohesyomyces</taxon>
    </lineage>
</organism>
<dbReference type="PROSITE" id="PS00463">
    <property type="entry name" value="ZN2_CY6_FUNGAL_1"/>
    <property type="match status" value="1"/>
</dbReference>
<sequence length="515" mass="57959">MVGVAGKSKACHECKRRRVKCGFERPTCTRCARARLQCSGYSHRTFFINKTLADPSASAPDVLANKKHGRLNRPFSRAIQAQLDDLVNLAKESTTSPSRFRLAAFCLLQKTYLPNPIVADANQSHAAPEIWFRAVCELEDSCPVLDHALIAFCTIQVYVSKTGTVSYDEASEKYNTTLRHLSTALHSEENARLEYVLAAILVLSTCELFFFPTDNGLRVHVQGISDVLGLMKRSTDVPKIIWIRLWSRLRVISVLQQLTGGQRDSVSATQWKELLPDVMNLDPLDQLIDIACELTQILDVATKVSPACRSGDADEVESAAMPFWSILRDIHAWQSSLCAASPEPLYRAVSSKLNNPSDDTHNTKLFPFALEFSSSQTATHFVASWAFQLHIHTILQCLLEEHRNAEAVHSQLTDLFQSFDGFQHESHKLARLLCQSVEYCYRIEMGTFGLQTMVYPQWVMRQFFARYGSRREIQWCNNIGNMSGVGTRCGIKLMVFQGSMKYFDSAAEHSDSIQT</sequence>
<dbReference type="STRING" id="1231657.A0A1Y1YEP1"/>
<comment type="caution">
    <text evidence="3">The sequence shown here is derived from an EMBL/GenBank/DDBJ whole genome shotgun (WGS) entry which is preliminary data.</text>
</comment>
<dbReference type="PANTHER" id="PTHR38111:SF2">
    <property type="entry name" value="FINGER DOMAIN PROTEIN, PUTATIVE (AFU_ORTHOLOGUE AFUA_1G01560)-RELATED"/>
    <property type="match status" value="1"/>
</dbReference>
<name>A0A1Y1YEP1_9PLEO</name>
<dbReference type="GO" id="GO:0008270">
    <property type="term" value="F:zinc ion binding"/>
    <property type="evidence" value="ECO:0007669"/>
    <property type="project" value="InterPro"/>
</dbReference>
<dbReference type="AlphaFoldDB" id="A0A1Y1YEP1"/>
<dbReference type="SUPFAM" id="SSF57701">
    <property type="entry name" value="Zn2/Cys6 DNA-binding domain"/>
    <property type="match status" value="1"/>
</dbReference>
<gene>
    <name evidence="3" type="ORF">BCR34DRAFT_497951</name>
</gene>
<dbReference type="EMBL" id="MCFA01000262">
    <property type="protein sequence ID" value="ORX96166.1"/>
    <property type="molecule type" value="Genomic_DNA"/>
</dbReference>
<protein>
    <recommendedName>
        <fullName evidence="2">Zn(2)-C6 fungal-type domain-containing protein</fullName>
    </recommendedName>
</protein>
<dbReference type="OrthoDB" id="5126878at2759"/>
<feature type="domain" description="Zn(2)-C6 fungal-type" evidence="2">
    <location>
        <begin position="10"/>
        <end position="39"/>
    </location>
</feature>
<evidence type="ECO:0000313" key="4">
    <source>
        <dbReference type="Proteomes" id="UP000193144"/>
    </source>
</evidence>
<dbReference type="InterPro" id="IPR001138">
    <property type="entry name" value="Zn2Cys6_DnaBD"/>
</dbReference>
<dbReference type="Gene3D" id="4.10.240.10">
    <property type="entry name" value="Zn(2)-C6 fungal-type DNA-binding domain"/>
    <property type="match status" value="1"/>
</dbReference>
<accession>A0A1Y1YEP1</accession>
<proteinExistence type="predicted"/>
<evidence type="ECO:0000259" key="2">
    <source>
        <dbReference type="PROSITE" id="PS50048"/>
    </source>
</evidence>
<reference evidence="3 4" key="1">
    <citation type="submission" date="2016-07" db="EMBL/GenBank/DDBJ databases">
        <title>Pervasive Adenine N6-methylation of Active Genes in Fungi.</title>
        <authorList>
            <consortium name="DOE Joint Genome Institute"/>
            <person name="Mondo S.J."/>
            <person name="Dannebaum R.O."/>
            <person name="Kuo R.C."/>
            <person name="Labutti K."/>
            <person name="Haridas S."/>
            <person name="Kuo A."/>
            <person name="Salamov A."/>
            <person name="Ahrendt S.R."/>
            <person name="Lipzen A."/>
            <person name="Sullivan W."/>
            <person name="Andreopoulos W.B."/>
            <person name="Clum A."/>
            <person name="Lindquist E."/>
            <person name="Daum C."/>
            <person name="Ramamoorthy G.K."/>
            <person name="Gryganskyi A."/>
            <person name="Culley D."/>
            <person name="Magnuson J.K."/>
            <person name="James T.Y."/>
            <person name="O'Malley M.A."/>
            <person name="Stajich J.E."/>
            <person name="Spatafora J.W."/>
            <person name="Visel A."/>
            <person name="Grigoriev I.V."/>
        </authorList>
    </citation>
    <scope>NUCLEOTIDE SEQUENCE [LARGE SCALE GENOMIC DNA]</scope>
    <source>
        <strain evidence="3 4">CBS 115471</strain>
    </source>
</reference>
<dbReference type="CDD" id="cd00067">
    <property type="entry name" value="GAL4"/>
    <property type="match status" value="1"/>
</dbReference>
<dbReference type="PROSITE" id="PS50048">
    <property type="entry name" value="ZN2_CY6_FUNGAL_2"/>
    <property type="match status" value="1"/>
</dbReference>
<dbReference type="PANTHER" id="PTHR38111">
    <property type="entry name" value="ZN(2)-C6 FUNGAL-TYPE DOMAIN-CONTAINING PROTEIN-RELATED"/>
    <property type="match status" value="1"/>
</dbReference>
<dbReference type="InterPro" id="IPR053178">
    <property type="entry name" value="Osmoadaptation_assoc"/>
</dbReference>
<evidence type="ECO:0000256" key="1">
    <source>
        <dbReference type="ARBA" id="ARBA00023242"/>
    </source>
</evidence>
<dbReference type="SMART" id="SM00066">
    <property type="entry name" value="GAL4"/>
    <property type="match status" value="1"/>
</dbReference>
<dbReference type="GO" id="GO:0000981">
    <property type="term" value="F:DNA-binding transcription factor activity, RNA polymerase II-specific"/>
    <property type="evidence" value="ECO:0007669"/>
    <property type="project" value="InterPro"/>
</dbReference>
<dbReference type="Pfam" id="PF00172">
    <property type="entry name" value="Zn_clus"/>
    <property type="match status" value="1"/>
</dbReference>
<keyword evidence="4" id="KW-1185">Reference proteome</keyword>
<dbReference type="Proteomes" id="UP000193144">
    <property type="component" value="Unassembled WGS sequence"/>
</dbReference>